<evidence type="ECO:0000313" key="5">
    <source>
        <dbReference type="Proteomes" id="UP001519924"/>
    </source>
</evidence>
<keyword evidence="5" id="KW-1185">Reference proteome</keyword>
<dbReference type="Gene3D" id="1.10.530.10">
    <property type="match status" value="1"/>
</dbReference>
<dbReference type="SUPFAM" id="SSF53955">
    <property type="entry name" value="Lysozyme-like"/>
    <property type="match status" value="1"/>
</dbReference>
<comment type="caution">
    <text evidence="4">The sequence shown here is derived from an EMBL/GenBank/DDBJ whole genome shotgun (WGS) entry which is preliminary data.</text>
</comment>
<proteinExistence type="inferred from homology"/>
<evidence type="ECO:0000256" key="1">
    <source>
        <dbReference type="ARBA" id="ARBA00009387"/>
    </source>
</evidence>
<evidence type="ECO:0000313" key="4">
    <source>
        <dbReference type="EMBL" id="MBW8269347.1"/>
    </source>
</evidence>
<dbReference type="InterPro" id="IPR023346">
    <property type="entry name" value="Lysozyme-like_dom_sf"/>
</dbReference>
<accession>A0ABS7F2X8</accession>
<gene>
    <name evidence="4" type="ORF">K1J50_07580</name>
</gene>
<dbReference type="CDD" id="cd13400">
    <property type="entry name" value="LT_IagB-like"/>
    <property type="match status" value="1"/>
</dbReference>
<evidence type="ECO:0000256" key="2">
    <source>
        <dbReference type="SAM" id="SignalP"/>
    </source>
</evidence>
<protein>
    <submittedName>
        <fullName evidence="4">Lytic transglycosylase domain-containing protein</fullName>
    </submittedName>
</protein>
<feature type="signal peptide" evidence="2">
    <location>
        <begin position="1"/>
        <end position="40"/>
    </location>
</feature>
<feature type="domain" description="Transglycosylase SLT" evidence="3">
    <location>
        <begin position="57"/>
        <end position="182"/>
    </location>
</feature>
<comment type="similarity">
    <text evidence="1">Belongs to the virb1 family.</text>
</comment>
<dbReference type="EMBL" id="JAHZUY010000013">
    <property type="protein sequence ID" value="MBW8269347.1"/>
    <property type="molecule type" value="Genomic_DNA"/>
</dbReference>
<keyword evidence="2" id="KW-0732">Signal</keyword>
<dbReference type="Pfam" id="PF01464">
    <property type="entry name" value="SLT"/>
    <property type="match status" value="1"/>
</dbReference>
<reference evidence="4 5" key="1">
    <citation type="submission" date="2021-08" db="EMBL/GenBank/DDBJ databases">
        <title>Caldovatus sediminis gen. nov., sp. nov., a moderately thermophilic bacterium isolated from a hot spring.</title>
        <authorList>
            <person name="Hu C.-J."/>
            <person name="Li W.-J."/>
            <person name="Xian W.-D."/>
        </authorList>
    </citation>
    <scope>NUCLEOTIDE SEQUENCE [LARGE SCALE GENOMIC DNA]</scope>
    <source>
        <strain evidence="4 5">SYSU G05006</strain>
    </source>
</reference>
<dbReference type="Proteomes" id="UP001519924">
    <property type="component" value="Unassembled WGS sequence"/>
</dbReference>
<sequence>MAGNRPRRTAAGIGAAARRRAGAPLLLFALLAITAAPARAAPGGIPGPDPAQQCRAAIQAAERSHNLPPQLLQAIARVESGRRDPATGAVSPWPWTVNAEGQGRHFDTREEAIAHVRQLQARGVRLIDVGCLQINLHHHPRAFASLEEAFDPAANARYAARFLNELYAARRDWTWAAAHYHSQTPELAEAYRGRVLAAWPAEQRRPYTIRDEMAYAWAQAGGARAGGARSALASVASGAAVRDRMSATEGPAGGAPNGFQALALSLSNRAERARLLPLAGQGGGGRAAGRGLDAYRAAPIAIAGRSAPMLQVAEAPPDRRAEAPGGPRRR</sequence>
<name>A0ABS7F2X8_9PROT</name>
<dbReference type="RefSeq" id="WP_220117101.1">
    <property type="nucleotide sequence ID" value="NZ_JAHZUY010000013.1"/>
</dbReference>
<evidence type="ECO:0000259" key="3">
    <source>
        <dbReference type="Pfam" id="PF01464"/>
    </source>
</evidence>
<organism evidence="4 5">
    <name type="scientific">Caldovatus aquaticus</name>
    <dbReference type="NCBI Taxonomy" id="2865671"/>
    <lineage>
        <taxon>Bacteria</taxon>
        <taxon>Pseudomonadati</taxon>
        <taxon>Pseudomonadota</taxon>
        <taxon>Alphaproteobacteria</taxon>
        <taxon>Acetobacterales</taxon>
        <taxon>Roseomonadaceae</taxon>
        <taxon>Caldovatus</taxon>
    </lineage>
</organism>
<dbReference type="InterPro" id="IPR008258">
    <property type="entry name" value="Transglycosylase_SLT_dom_1"/>
</dbReference>
<feature type="chain" id="PRO_5046622692" evidence="2">
    <location>
        <begin position="41"/>
        <end position="330"/>
    </location>
</feature>